<dbReference type="EMBL" id="MN739696">
    <property type="protein sequence ID" value="QHT21710.1"/>
    <property type="molecule type" value="Genomic_DNA"/>
</dbReference>
<accession>A0A6C0DZC9</accession>
<name>A0A6C0DZC9_9ZZZZ</name>
<protein>
    <recommendedName>
        <fullName evidence="1">RING-type domain-containing protein</fullName>
    </recommendedName>
</protein>
<dbReference type="InterPro" id="IPR013083">
    <property type="entry name" value="Znf_RING/FYVE/PHD"/>
</dbReference>
<evidence type="ECO:0000259" key="1">
    <source>
        <dbReference type="PROSITE" id="PS50089"/>
    </source>
</evidence>
<dbReference type="InterPro" id="IPR001841">
    <property type="entry name" value="Znf_RING"/>
</dbReference>
<sequence length="248" mass="30197">MFNFISKNPQVISYNNETFYGFNELDSDIKKYYFFNKQYAFAETENNKFYFLYPETYKLDNTVIKLKYDNNSLIITSCENKNNVEILNISRIYYNKTYIFSQGTKKMLYTNYDEFFLELYKHLIIDNYDKKDIINEIKYHIEYAILISHIDEQRMKYIFDNNKHLILENYGKYSLLDKFLNDKYYVLINTYNNFSVTDTCNLCNTETKLLLLGCMNKHYVCNNCYWQLNNKCPFCRYKFSNKYGYFSD</sequence>
<organism evidence="2">
    <name type="scientific">viral metagenome</name>
    <dbReference type="NCBI Taxonomy" id="1070528"/>
    <lineage>
        <taxon>unclassified sequences</taxon>
        <taxon>metagenomes</taxon>
        <taxon>organismal metagenomes</taxon>
    </lineage>
</organism>
<dbReference type="SUPFAM" id="SSF57850">
    <property type="entry name" value="RING/U-box"/>
    <property type="match status" value="1"/>
</dbReference>
<reference evidence="2" key="1">
    <citation type="journal article" date="2020" name="Nature">
        <title>Giant virus diversity and host interactions through global metagenomics.</title>
        <authorList>
            <person name="Schulz F."/>
            <person name="Roux S."/>
            <person name="Paez-Espino D."/>
            <person name="Jungbluth S."/>
            <person name="Walsh D.A."/>
            <person name="Denef V.J."/>
            <person name="McMahon K.D."/>
            <person name="Konstantinidis K.T."/>
            <person name="Eloe-Fadrosh E.A."/>
            <person name="Kyrpides N.C."/>
            <person name="Woyke T."/>
        </authorList>
    </citation>
    <scope>NUCLEOTIDE SEQUENCE</scope>
    <source>
        <strain evidence="2">GVMAG-M-3300023179-103</strain>
    </source>
</reference>
<dbReference type="PROSITE" id="PS50089">
    <property type="entry name" value="ZF_RING_2"/>
    <property type="match status" value="1"/>
</dbReference>
<dbReference type="Gene3D" id="3.30.40.10">
    <property type="entry name" value="Zinc/RING finger domain, C3HC4 (zinc finger)"/>
    <property type="match status" value="1"/>
</dbReference>
<proteinExistence type="predicted"/>
<evidence type="ECO:0000313" key="2">
    <source>
        <dbReference type="EMBL" id="QHT21710.1"/>
    </source>
</evidence>
<feature type="domain" description="RING-type" evidence="1">
    <location>
        <begin position="200"/>
        <end position="236"/>
    </location>
</feature>
<dbReference type="AlphaFoldDB" id="A0A6C0DZC9"/>